<evidence type="ECO:0000313" key="10">
    <source>
        <dbReference type="Proteomes" id="UP000198546"/>
    </source>
</evidence>
<feature type="compositionally biased region" description="Basic and acidic residues" evidence="7">
    <location>
        <begin position="127"/>
        <end position="154"/>
    </location>
</feature>
<dbReference type="Proteomes" id="UP000198546">
    <property type="component" value="Chromosome i"/>
</dbReference>
<proteinExistence type="inferred from homology"/>
<feature type="compositionally biased region" description="Basic and acidic residues" evidence="7">
    <location>
        <begin position="66"/>
        <end position="93"/>
    </location>
</feature>
<feature type="region of interest" description="Disordered" evidence="7">
    <location>
        <begin position="1"/>
        <end position="177"/>
    </location>
</feature>
<dbReference type="InterPro" id="IPR051907">
    <property type="entry name" value="DoxX-like_oxidoreductase"/>
</dbReference>
<gene>
    <name evidence="9" type="ORF">SAMN04489747_0159</name>
</gene>
<dbReference type="STRING" id="675864.SAMN04489747_0159"/>
<keyword evidence="4 8" id="KW-0812">Transmembrane</keyword>
<feature type="transmembrane region" description="Helical" evidence="8">
    <location>
        <begin position="223"/>
        <end position="244"/>
    </location>
</feature>
<dbReference type="Pfam" id="PF07681">
    <property type="entry name" value="DoxX"/>
    <property type="match status" value="1"/>
</dbReference>
<dbReference type="RefSeq" id="WP_090589692.1">
    <property type="nucleotide sequence ID" value="NZ_LT629688.1"/>
</dbReference>
<accession>A0A1G6RYY6</accession>
<keyword evidence="3" id="KW-1003">Cell membrane</keyword>
<evidence type="ECO:0000256" key="4">
    <source>
        <dbReference type="ARBA" id="ARBA00022692"/>
    </source>
</evidence>
<comment type="subcellular location">
    <subcellularLocation>
        <location evidence="1">Cell membrane</location>
        <topology evidence="1">Multi-pass membrane protein</topology>
    </subcellularLocation>
</comment>
<feature type="compositionally biased region" description="Polar residues" evidence="7">
    <location>
        <begin position="1"/>
        <end position="15"/>
    </location>
</feature>
<feature type="compositionally biased region" description="Low complexity" evidence="7">
    <location>
        <begin position="54"/>
        <end position="65"/>
    </location>
</feature>
<dbReference type="OrthoDB" id="1122432at2"/>
<protein>
    <submittedName>
        <fullName evidence="9">Uncharacterized membrane protein YphA, DoxX/SURF4 family</fullName>
    </submittedName>
</protein>
<evidence type="ECO:0000256" key="7">
    <source>
        <dbReference type="SAM" id="MobiDB-lite"/>
    </source>
</evidence>
<evidence type="ECO:0000313" key="9">
    <source>
        <dbReference type="EMBL" id="SDD09631.1"/>
    </source>
</evidence>
<comment type="similarity">
    <text evidence="2">Belongs to the DoxX family.</text>
</comment>
<evidence type="ECO:0000256" key="5">
    <source>
        <dbReference type="ARBA" id="ARBA00022989"/>
    </source>
</evidence>
<name>A0A1G6RYY6_9ACTN</name>
<keyword evidence="6 8" id="KW-0472">Membrane</keyword>
<dbReference type="PANTHER" id="PTHR33452">
    <property type="entry name" value="OXIDOREDUCTASE CATD-RELATED"/>
    <property type="match status" value="1"/>
</dbReference>
<feature type="transmembrane region" description="Helical" evidence="8">
    <location>
        <begin position="251"/>
        <end position="270"/>
    </location>
</feature>
<organism evidence="9 10">
    <name type="scientific">Auraticoccus monumenti</name>
    <dbReference type="NCBI Taxonomy" id="675864"/>
    <lineage>
        <taxon>Bacteria</taxon>
        <taxon>Bacillati</taxon>
        <taxon>Actinomycetota</taxon>
        <taxon>Actinomycetes</taxon>
        <taxon>Propionibacteriales</taxon>
        <taxon>Propionibacteriaceae</taxon>
        <taxon>Auraticoccus</taxon>
    </lineage>
</organism>
<dbReference type="GO" id="GO:0005886">
    <property type="term" value="C:plasma membrane"/>
    <property type="evidence" value="ECO:0007669"/>
    <property type="project" value="UniProtKB-SubCell"/>
</dbReference>
<feature type="compositionally biased region" description="Low complexity" evidence="7">
    <location>
        <begin position="115"/>
        <end position="126"/>
    </location>
</feature>
<sequence length="320" mass="33123">MSATGPENRSASADDTTPDARPSTSSGNGAVRAEPLTGPAGADADSTETTALPRAEAASASGSRSDQLRGEDRPREDHPRDDRPREDGPRGDLSRQGGSRGDADYEPTTVMPGGATAATAATSSSTTRDRSPAVDTTERDRASERAAAKAERQRALGVKSQPTPVEEPADPTPTKHNTDRFLGSLGLFLLRLVTAAVIGVHGVQKLLDLDGTTQFFSSTALPYPEVLAVVTAVAEVLIALALVLGLLVRAAGLGVLLVAVGALVFVLWLQNPFQAGQPGFAGEGELLLAGIGLLFICVGGGWWGIDAAMRRGRARRKAGA</sequence>
<evidence type="ECO:0000256" key="8">
    <source>
        <dbReference type="SAM" id="Phobius"/>
    </source>
</evidence>
<reference evidence="9 10" key="1">
    <citation type="submission" date="2016-10" db="EMBL/GenBank/DDBJ databases">
        <authorList>
            <person name="de Groot N.N."/>
        </authorList>
    </citation>
    <scope>NUCLEOTIDE SEQUENCE [LARGE SCALE GENOMIC DNA]</scope>
    <source>
        <strain evidence="9 10">MON 2.2</strain>
    </source>
</reference>
<evidence type="ECO:0000256" key="3">
    <source>
        <dbReference type="ARBA" id="ARBA00022475"/>
    </source>
</evidence>
<dbReference type="InterPro" id="IPR032808">
    <property type="entry name" value="DoxX"/>
</dbReference>
<keyword evidence="10" id="KW-1185">Reference proteome</keyword>
<feature type="transmembrane region" description="Helical" evidence="8">
    <location>
        <begin position="286"/>
        <end position="305"/>
    </location>
</feature>
<keyword evidence="5 8" id="KW-1133">Transmembrane helix</keyword>
<dbReference type="AlphaFoldDB" id="A0A1G6RYY6"/>
<evidence type="ECO:0000256" key="2">
    <source>
        <dbReference type="ARBA" id="ARBA00006679"/>
    </source>
</evidence>
<dbReference type="EMBL" id="LT629688">
    <property type="protein sequence ID" value="SDD09631.1"/>
    <property type="molecule type" value="Genomic_DNA"/>
</dbReference>
<dbReference type="PANTHER" id="PTHR33452:SF1">
    <property type="entry name" value="INNER MEMBRANE PROTEIN YPHA-RELATED"/>
    <property type="match status" value="1"/>
</dbReference>
<feature type="transmembrane region" description="Helical" evidence="8">
    <location>
        <begin position="181"/>
        <end position="203"/>
    </location>
</feature>
<evidence type="ECO:0000256" key="6">
    <source>
        <dbReference type="ARBA" id="ARBA00023136"/>
    </source>
</evidence>
<evidence type="ECO:0000256" key="1">
    <source>
        <dbReference type="ARBA" id="ARBA00004651"/>
    </source>
</evidence>